<dbReference type="GO" id="GO:0008289">
    <property type="term" value="F:lipid binding"/>
    <property type="evidence" value="ECO:0007669"/>
    <property type="project" value="InterPro"/>
</dbReference>
<reference evidence="4 5" key="1">
    <citation type="journal article" date="2018" name="Nat. Ecol. Evol.">
        <title>Pezizomycetes genomes reveal the molecular basis of ectomycorrhizal truffle lifestyle.</title>
        <authorList>
            <person name="Murat C."/>
            <person name="Payen T."/>
            <person name="Noel B."/>
            <person name="Kuo A."/>
            <person name="Morin E."/>
            <person name="Chen J."/>
            <person name="Kohler A."/>
            <person name="Krizsan K."/>
            <person name="Balestrini R."/>
            <person name="Da Silva C."/>
            <person name="Montanini B."/>
            <person name="Hainaut M."/>
            <person name="Levati E."/>
            <person name="Barry K.W."/>
            <person name="Belfiori B."/>
            <person name="Cichocki N."/>
            <person name="Clum A."/>
            <person name="Dockter R.B."/>
            <person name="Fauchery L."/>
            <person name="Guy J."/>
            <person name="Iotti M."/>
            <person name="Le Tacon F."/>
            <person name="Lindquist E.A."/>
            <person name="Lipzen A."/>
            <person name="Malagnac F."/>
            <person name="Mello A."/>
            <person name="Molinier V."/>
            <person name="Miyauchi S."/>
            <person name="Poulain J."/>
            <person name="Riccioni C."/>
            <person name="Rubini A."/>
            <person name="Sitrit Y."/>
            <person name="Splivallo R."/>
            <person name="Traeger S."/>
            <person name="Wang M."/>
            <person name="Zifcakova L."/>
            <person name="Wipf D."/>
            <person name="Zambonelli A."/>
            <person name="Paolocci F."/>
            <person name="Nowrousian M."/>
            <person name="Ottonello S."/>
            <person name="Baldrian P."/>
            <person name="Spatafora J.W."/>
            <person name="Henrissat B."/>
            <person name="Nagy L.G."/>
            <person name="Aury J.M."/>
            <person name="Wincker P."/>
            <person name="Grigoriev I.V."/>
            <person name="Bonfante P."/>
            <person name="Martin F.M."/>
        </authorList>
    </citation>
    <scope>NUCLEOTIDE SEQUENCE [LARGE SCALE GENOMIC DNA]</scope>
    <source>
        <strain evidence="4 5">ATCC MYA-4762</strain>
    </source>
</reference>
<dbReference type="PANTHER" id="PTHR31138:SF1">
    <property type="entry name" value="PDZ DOMAIN-CONTAINING PROTEIN"/>
    <property type="match status" value="1"/>
</dbReference>
<dbReference type="Gene3D" id="3.15.10.10">
    <property type="entry name" value="Bactericidal permeability-increasing protein, domain 1"/>
    <property type="match status" value="1"/>
</dbReference>
<dbReference type="STRING" id="1051890.A0A3N4M8Y1"/>
<feature type="compositionally biased region" description="Basic and acidic residues" evidence="1">
    <location>
        <begin position="196"/>
        <end position="226"/>
    </location>
</feature>
<evidence type="ECO:0000313" key="5">
    <source>
        <dbReference type="Proteomes" id="UP000267821"/>
    </source>
</evidence>
<evidence type="ECO:0000256" key="1">
    <source>
        <dbReference type="SAM" id="MobiDB-lite"/>
    </source>
</evidence>
<dbReference type="Pfam" id="PF14613">
    <property type="entry name" value="HAM1_C"/>
    <property type="match status" value="1"/>
</dbReference>
<feature type="compositionally biased region" description="Basic and acidic residues" evidence="1">
    <location>
        <begin position="274"/>
        <end position="292"/>
    </location>
</feature>
<accession>A0A3N4M8Y1</accession>
<sequence length="937" mass="105882">MSSNVNKPVDPHVRDRDIENKLRLYGIYNAFANGKMPSNKQIDVALNSFINSKQLKSPNGALSGEGKGLLQDFRDIVERAKLLLLTKNHDQILQEFIWHTEQLGITGQAPGSAGNANLPVSKDTAQEDMRQGLEGLKTLGTLIISNGQFRKLLNDAQILFRDIAGDAAQKAATRVNPTEDELAQIDRPAQENVWHDVPDISKDNLKQQLRHTVDRNKPVRREDLREAAGTATQTAHPEDSRDPRDVADRVAQDQRYGTDSGVDARSGLQAGATHLRDRARENVPDEHQDRANKKWNSTRDYMNNKFNEDRRKQTIWRLKKMIVEIQGHSDYQQAIDTLLRLAENYRGHARTAVGEGKSQVSGAHEDDHLQMAENQLKTLIERFANYTSLDDLIDSINGIYRDADRDPELKSWFRRMDSYIRRCLKTQGYILTEDADHEWDALHDDGHFLLRERYRDHTNRVVNETKFILDQFAQDSDSKMLGNSVQKLFNDLGTDENGKPKFKKHLVKDITQIIIPDIFENIRYVPVPRIEYSDPMIDVVIENLIIESDNLMPNIFEISNDSYFRWGRKNVSNINRQSFMVSLSGIQCDLRDVSYYIKKKTGFPSLTDIGVADFFLGGSGLGLKLHLSASSKLARAHFFKCETVDVTISNLSVKLKQSRHKLLFSVLKPLLLQVMKPAIQKVAAKQIQDYFATMDAFAWRVYQEQQKIKKEIANDPENVSNLYSRYATAFKNELLRKKQQAQKVVADKEMKVAVTRQDSLDKFKNIALPGGISTKATEYKDLARRGDRWQSDVFSIGSAPETRDLPKPQGITRKSPHAHRASVKDQPAPLQQGSTPTTYSDASRASRDSGYHGIDPVILNYGSTKPDVYSTVTKPDTYTSTHPNQGLAQKLDPQNMGTTGSNLAGDYNLKAPLGSNPMAQNNPATTTTGGRFRTSEY</sequence>
<feature type="compositionally biased region" description="Basic and acidic residues" evidence="1">
    <location>
        <begin position="236"/>
        <end position="252"/>
    </location>
</feature>
<evidence type="ECO:0000313" key="4">
    <source>
        <dbReference type="EMBL" id="RPB29899.1"/>
    </source>
</evidence>
<feature type="region of interest" description="Disordered" evidence="1">
    <location>
        <begin position="196"/>
        <end position="295"/>
    </location>
</feature>
<feature type="compositionally biased region" description="Polar residues" evidence="1">
    <location>
        <begin position="917"/>
        <end position="929"/>
    </location>
</feature>
<dbReference type="InterPro" id="IPR045967">
    <property type="entry name" value="HAM1-like_N"/>
</dbReference>
<feature type="compositionally biased region" description="Polar residues" evidence="1">
    <location>
        <begin position="829"/>
        <end position="843"/>
    </location>
</feature>
<evidence type="ECO:0000259" key="2">
    <source>
        <dbReference type="Pfam" id="PF14613"/>
    </source>
</evidence>
<organism evidence="4 5">
    <name type="scientific">Terfezia boudieri ATCC MYA-4762</name>
    <dbReference type="NCBI Taxonomy" id="1051890"/>
    <lineage>
        <taxon>Eukaryota</taxon>
        <taxon>Fungi</taxon>
        <taxon>Dikarya</taxon>
        <taxon>Ascomycota</taxon>
        <taxon>Pezizomycotina</taxon>
        <taxon>Pezizomycetes</taxon>
        <taxon>Pezizales</taxon>
        <taxon>Pezizaceae</taxon>
        <taxon>Terfezia</taxon>
    </lineage>
</organism>
<evidence type="ECO:0000259" key="3">
    <source>
        <dbReference type="Pfam" id="PF19343"/>
    </source>
</evidence>
<name>A0A3N4M8Y1_9PEZI</name>
<feature type="domain" description="HAM1-like N-terminal" evidence="3">
    <location>
        <begin position="2"/>
        <end position="632"/>
    </location>
</feature>
<protein>
    <submittedName>
        <fullName evidence="4">Uncharacterized protein</fullName>
    </submittedName>
</protein>
<dbReference type="Proteomes" id="UP000267821">
    <property type="component" value="Unassembled WGS sequence"/>
</dbReference>
<dbReference type="InParanoid" id="A0A3N4M8Y1"/>
<dbReference type="EMBL" id="ML121527">
    <property type="protein sequence ID" value="RPB29899.1"/>
    <property type="molecule type" value="Genomic_DNA"/>
</dbReference>
<dbReference type="InterPro" id="IPR027842">
    <property type="entry name" value="HAM1-like_C"/>
</dbReference>
<dbReference type="PANTHER" id="PTHR31138">
    <property type="entry name" value="CHROMOSOME 19, WHOLE GENOME SHOTGUN SEQUENCE"/>
    <property type="match status" value="1"/>
</dbReference>
<dbReference type="OrthoDB" id="19394at2759"/>
<dbReference type="AlphaFoldDB" id="A0A3N4M8Y1"/>
<feature type="region of interest" description="Disordered" evidence="1">
    <location>
        <begin position="793"/>
        <end position="851"/>
    </location>
</feature>
<dbReference type="Pfam" id="PF19343">
    <property type="entry name" value="HAM1_N"/>
    <property type="match status" value="1"/>
</dbReference>
<gene>
    <name evidence="4" type="ORF">L211DRAFT_51004</name>
</gene>
<feature type="domain" description="HAM1-like C-terminal" evidence="2">
    <location>
        <begin position="646"/>
        <end position="806"/>
    </location>
</feature>
<keyword evidence="5" id="KW-1185">Reference proteome</keyword>
<feature type="region of interest" description="Disordered" evidence="1">
    <location>
        <begin position="913"/>
        <end position="937"/>
    </location>
</feature>
<dbReference type="InterPro" id="IPR017943">
    <property type="entry name" value="Bactericidal_perm-incr_a/b_dom"/>
</dbReference>
<dbReference type="SUPFAM" id="SSF55394">
    <property type="entry name" value="Bactericidal permeability-increasing protein, BPI"/>
    <property type="match status" value="1"/>
</dbReference>
<proteinExistence type="predicted"/>